<organism evidence="1 2">
    <name type="scientific">Romanomermis culicivorax</name>
    <name type="common">Nematode worm</name>
    <dbReference type="NCBI Taxonomy" id="13658"/>
    <lineage>
        <taxon>Eukaryota</taxon>
        <taxon>Metazoa</taxon>
        <taxon>Ecdysozoa</taxon>
        <taxon>Nematoda</taxon>
        <taxon>Enoplea</taxon>
        <taxon>Dorylaimia</taxon>
        <taxon>Mermithida</taxon>
        <taxon>Mermithoidea</taxon>
        <taxon>Mermithidae</taxon>
        <taxon>Romanomermis</taxon>
    </lineage>
</organism>
<protein>
    <submittedName>
        <fullName evidence="2">Uncharacterized protein</fullName>
    </submittedName>
</protein>
<reference evidence="2" key="1">
    <citation type="submission" date="2022-11" db="UniProtKB">
        <authorList>
            <consortium name="WormBaseParasite"/>
        </authorList>
    </citation>
    <scope>IDENTIFICATION</scope>
</reference>
<proteinExistence type="predicted"/>
<evidence type="ECO:0000313" key="2">
    <source>
        <dbReference type="WBParaSite" id="nRc.2.0.1.t14631-RA"/>
    </source>
</evidence>
<name>A0A915IKU9_ROMCU</name>
<dbReference type="Proteomes" id="UP000887565">
    <property type="component" value="Unplaced"/>
</dbReference>
<dbReference type="AlphaFoldDB" id="A0A915IKU9"/>
<evidence type="ECO:0000313" key="1">
    <source>
        <dbReference type="Proteomes" id="UP000887565"/>
    </source>
</evidence>
<sequence length="62" mass="7652">MFEQEIMSAAEWECCQPWPMKNPERNPIWEKARNFKEQKKHINDRVAINFEFMRYQHFCGSD</sequence>
<dbReference type="WBParaSite" id="nRc.2.0.1.t14631-RA">
    <property type="protein sequence ID" value="nRc.2.0.1.t14631-RA"/>
    <property type="gene ID" value="nRc.2.0.1.g14631"/>
</dbReference>
<accession>A0A915IKU9</accession>
<keyword evidence="1" id="KW-1185">Reference proteome</keyword>